<reference evidence="1 2" key="1">
    <citation type="submission" date="2019-04" db="EMBL/GenBank/DDBJ databases">
        <title>Draft genome sequences of Streptomyces avermitilis ATCC 31267.</title>
        <authorList>
            <person name="Komaki H."/>
            <person name="Tamura T."/>
            <person name="Hosoyama A."/>
        </authorList>
    </citation>
    <scope>NUCLEOTIDE SEQUENCE [LARGE SCALE GENOMIC DNA]</scope>
    <source>
        <strain evidence="1 2">ATCC 31267</strain>
    </source>
</reference>
<gene>
    <name evidence="1" type="ORF">SAV31267_022360</name>
</gene>
<dbReference type="EMBL" id="BJHY01000001">
    <property type="protein sequence ID" value="GDY72751.1"/>
    <property type="molecule type" value="Genomic_DNA"/>
</dbReference>
<evidence type="ECO:0000313" key="2">
    <source>
        <dbReference type="Proteomes" id="UP000299211"/>
    </source>
</evidence>
<sequence>MLQHLVEEEARGEPLALEAPLHIGEREDDSVDLAARDEGVQLLDTERWCAVCHGRAPSVSREP</sequence>
<organism evidence="1 2">
    <name type="scientific">Streptomyces avermitilis</name>
    <dbReference type="NCBI Taxonomy" id="33903"/>
    <lineage>
        <taxon>Bacteria</taxon>
        <taxon>Bacillati</taxon>
        <taxon>Actinomycetota</taxon>
        <taxon>Actinomycetes</taxon>
        <taxon>Kitasatosporales</taxon>
        <taxon>Streptomycetaceae</taxon>
        <taxon>Streptomyces</taxon>
    </lineage>
</organism>
<dbReference type="AlphaFoldDB" id="A0A4D4ML02"/>
<evidence type="ECO:0000313" key="1">
    <source>
        <dbReference type="EMBL" id="GDY72751.1"/>
    </source>
</evidence>
<accession>A0A4D4ML02</accession>
<name>A0A4D4ML02_STRAX</name>
<comment type="caution">
    <text evidence="1">The sequence shown here is derived from an EMBL/GenBank/DDBJ whole genome shotgun (WGS) entry which is preliminary data.</text>
</comment>
<proteinExistence type="predicted"/>
<dbReference type="Proteomes" id="UP000299211">
    <property type="component" value="Unassembled WGS sequence"/>
</dbReference>
<protein>
    <submittedName>
        <fullName evidence="1">Uncharacterized protein</fullName>
    </submittedName>
</protein>